<evidence type="ECO:0000256" key="9">
    <source>
        <dbReference type="ARBA" id="ARBA00022801"/>
    </source>
</evidence>
<dbReference type="GO" id="GO:0003724">
    <property type="term" value="F:RNA helicase activity"/>
    <property type="evidence" value="ECO:0007669"/>
    <property type="project" value="UniProtKB-EC"/>
</dbReference>
<dbReference type="InterPro" id="IPR014001">
    <property type="entry name" value="Helicase_ATP-bd"/>
</dbReference>
<dbReference type="SUPFAM" id="SSF63748">
    <property type="entry name" value="Tudor/PWWP/MBT"/>
    <property type="match status" value="1"/>
</dbReference>
<dbReference type="PANTHER" id="PTHR18934:SF113">
    <property type="entry name" value="ATP-DEPENDENT RNA HELICASE TDRD9"/>
    <property type="match status" value="1"/>
</dbReference>
<feature type="domain" description="Helicase ATP-binding" evidence="19">
    <location>
        <begin position="137"/>
        <end position="303"/>
    </location>
</feature>
<dbReference type="PROSITE" id="PS51192">
    <property type="entry name" value="HELICASE_ATP_BIND_1"/>
    <property type="match status" value="1"/>
</dbReference>
<keyword evidence="6" id="KW-0963">Cytoplasm</keyword>
<comment type="catalytic activity">
    <reaction evidence="15">
        <text>ATP + H2O = ADP + phosphate + H(+)</text>
        <dbReference type="Rhea" id="RHEA:13065"/>
        <dbReference type="ChEBI" id="CHEBI:15377"/>
        <dbReference type="ChEBI" id="CHEBI:15378"/>
        <dbReference type="ChEBI" id="CHEBI:30616"/>
        <dbReference type="ChEBI" id="CHEBI:43474"/>
        <dbReference type="ChEBI" id="CHEBI:456216"/>
        <dbReference type="EC" id="3.6.4.13"/>
    </reaction>
</comment>
<dbReference type="GO" id="GO:0007283">
    <property type="term" value="P:spermatogenesis"/>
    <property type="evidence" value="ECO:0007669"/>
    <property type="project" value="UniProtKB-KW"/>
</dbReference>
<dbReference type="Gene3D" id="2.40.50.90">
    <property type="match status" value="1"/>
</dbReference>
<organism evidence="21">
    <name type="scientific">Scylla olivacea</name>
    <name type="common">Orange mud crab</name>
    <name type="synonym">Cancer olivacea</name>
    <dbReference type="NCBI Taxonomy" id="85551"/>
    <lineage>
        <taxon>Eukaryota</taxon>
        <taxon>Metazoa</taxon>
        <taxon>Ecdysozoa</taxon>
        <taxon>Arthropoda</taxon>
        <taxon>Crustacea</taxon>
        <taxon>Multicrustacea</taxon>
        <taxon>Malacostraca</taxon>
        <taxon>Eumalacostraca</taxon>
        <taxon>Eucarida</taxon>
        <taxon>Decapoda</taxon>
        <taxon>Pleocyemata</taxon>
        <taxon>Brachyura</taxon>
        <taxon>Eubrachyura</taxon>
        <taxon>Portunoidea</taxon>
        <taxon>Portunidae</taxon>
        <taxon>Portuninae</taxon>
        <taxon>Scylla</taxon>
    </lineage>
</organism>
<feature type="coiled-coil region" evidence="16">
    <location>
        <begin position="700"/>
        <end position="727"/>
    </location>
</feature>
<feature type="domain" description="Tudor" evidence="18">
    <location>
        <begin position="973"/>
        <end position="1039"/>
    </location>
</feature>
<dbReference type="PROSITE" id="PS51194">
    <property type="entry name" value="HELICASE_CTER"/>
    <property type="match status" value="1"/>
</dbReference>
<evidence type="ECO:0000256" key="1">
    <source>
        <dbReference type="ARBA" id="ARBA00004496"/>
    </source>
</evidence>
<dbReference type="SUPFAM" id="SSF52540">
    <property type="entry name" value="P-loop containing nucleoside triphosphate hydrolases"/>
    <property type="match status" value="1"/>
</dbReference>
<dbReference type="Gene3D" id="1.20.120.1080">
    <property type="match status" value="1"/>
</dbReference>
<evidence type="ECO:0000256" key="6">
    <source>
        <dbReference type="ARBA" id="ARBA00022490"/>
    </source>
</evidence>
<dbReference type="GO" id="GO:0003723">
    <property type="term" value="F:RNA binding"/>
    <property type="evidence" value="ECO:0007669"/>
    <property type="project" value="TreeGrafter"/>
</dbReference>
<dbReference type="GO" id="GO:0016787">
    <property type="term" value="F:hydrolase activity"/>
    <property type="evidence" value="ECO:0007669"/>
    <property type="project" value="UniProtKB-KW"/>
</dbReference>
<evidence type="ECO:0000256" key="12">
    <source>
        <dbReference type="ARBA" id="ARBA00022871"/>
    </source>
</evidence>
<dbReference type="Pfam" id="PF00271">
    <property type="entry name" value="Helicase_C"/>
    <property type="match status" value="1"/>
</dbReference>
<dbReference type="EMBL" id="GDRN01090638">
    <property type="protein sequence ID" value="JAI60448.1"/>
    <property type="molecule type" value="Transcribed_RNA"/>
</dbReference>
<evidence type="ECO:0000256" key="5">
    <source>
        <dbReference type="ARBA" id="ARBA00022473"/>
    </source>
</evidence>
<evidence type="ECO:0000256" key="8">
    <source>
        <dbReference type="ARBA" id="ARBA00022782"/>
    </source>
</evidence>
<dbReference type="PROSITE" id="PS50304">
    <property type="entry name" value="TUDOR"/>
    <property type="match status" value="1"/>
</dbReference>
<dbReference type="InterPro" id="IPR011545">
    <property type="entry name" value="DEAD/DEAH_box_helicase_dom"/>
</dbReference>
<keyword evidence="13" id="KW-0943">RNA-mediated gene silencing</keyword>
<feature type="region of interest" description="Disordered" evidence="17">
    <location>
        <begin position="873"/>
        <end position="897"/>
    </location>
</feature>
<evidence type="ECO:0000256" key="16">
    <source>
        <dbReference type="SAM" id="Coils"/>
    </source>
</evidence>
<proteinExistence type="inferred from homology"/>
<dbReference type="Pfam" id="PF00567">
    <property type="entry name" value="TUDOR"/>
    <property type="match status" value="1"/>
</dbReference>
<dbReference type="CDD" id="cd18791">
    <property type="entry name" value="SF2_C_RHA"/>
    <property type="match status" value="1"/>
</dbReference>
<evidence type="ECO:0000256" key="2">
    <source>
        <dbReference type="ARBA" id="ARBA00008792"/>
    </source>
</evidence>
<dbReference type="InterPro" id="IPR002999">
    <property type="entry name" value="Tudor"/>
</dbReference>
<evidence type="ECO:0000256" key="13">
    <source>
        <dbReference type="ARBA" id="ARBA00023158"/>
    </source>
</evidence>
<dbReference type="GO" id="GO:0030154">
    <property type="term" value="P:cell differentiation"/>
    <property type="evidence" value="ECO:0007669"/>
    <property type="project" value="UniProtKB-KW"/>
</dbReference>
<dbReference type="EMBL" id="GDRN01090640">
    <property type="protein sequence ID" value="JAI60446.1"/>
    <property type="molecule type" value="Transcribed_RNA"/>
</dbReference>
<dbReference type="GO" id="GO:0005524">
    <property type="term" value="F:ATP binding"/>
    <property type="evidence" value="ECO:0007669"/>
    <property type="project" value="UniProtKB-KW"/>
</dbReference>
<evidence type="ECO:0000313" key="21">
    <source>
        <dbReference type="EMBL" id="JAI60446.1"/>
    </source>
</evidence>
<keyword evidence="7" id="KW-0547">Nucleotide-binding</keyword>
<keyword evidence="8" id="KW-0221">Differentiation</keyword>
<dbReference type="Pfam" id="PF00270">
    <property type="entry name" value="DEAD"/>
    <property type="match status" value="1"/>
</dbReference>
<name>A0A0P4W5H6_SCYOL</name>
<evidence type="ECO:0000259" key="19">
    <source>
        <dbReference type="PROSITE" id="PS51192"/>
    </source>
</evidence>
<keyword evidence="16" id="KW-0175">Coiled coil</keyword>
<keyword evidence="11" id="KW-0067">ATP-binding</keyword>
<feature type="domain" description="Helicase C-terminal" evidence="20">
    <location>
        <begin position="376"/>
        <end position="541"/>
    </location>
</feature>
<dbReference type="InterPro" id="IPR027417">
    <property type="entry name" value="P-loop_NTPase"/>
</dbReference>
<evidence type="ECO:0000256" key="7">
    <source>
        <dbReference type="ARBA" id="ARBA00022741"/>
    </source>
</evidence>
<reference evidence="21" key="1">
    <citation type="submission" date="2015-09" db="EMBL/GenBank/DDBJ databases">
        <title>Scylla olivacea transcriptome.</title>
        <authorList>
            <person name="Ikhwanuddin M."/>
        </authorList>
    </citation>
    <scope>NUCLEOTIDE SEQUENCE</scope>
</reference>
<accession>A0A0P4W5H6</accession>
<comment type="subcellular location">
    <subcellularLocation>
        <location evidence="1">Cytoplasm</location>
    </subcellularLocation>
</comment>
<evidence type="ECO:0000256" key="10">
    <source>
        <dbReference type="ARBA" id="ARBA00022806"/>
    </source>
</evidence>
<dbReference type="SMART" id="SM00487">
    <property type="entry name" value="DEXDc"/>
    <property type="match status" value="1"/>
</dbReference>
<evidence type="ECO:0000256" key="17">
    <source>
        <dbReference type="SAM" id="MobiDB-lite"/>
    </source>
</evidence>
<keyword evidence="5" id="KW-0217">Developmental protein</keyword>
<keyword evidence="14" id="KW-0469">Meiosis</keyword>
<evidence type="ECO:0000259" key="20">
    <source>
        <dbReference type="PROSITE" id="PS51194"/>
    </source>
</evidence>
<evidence type="ECO:0000256" key="4">
    <source>
        <dbReference type="ARBA" id="ARBA00013352"/>
    </source>
</evidence>
<dbReference type="PANTHER" id="PTHR18934">
    <property type="entry name" value="ATP-DEPENDENT RNA HELICASE"/>
    <property type="match status" value="1"/>
</dbReference>
<dbReference type="Pfam" id="PF21010">
    <property type="entry name" value="HA2_C"/>
    <property type="match status" value="1"/>
</dbReference>
<keyword evidence="10" id="KW-0347">Helicase</keyword>
<dbReference type="FunFam" id="3.40.50.300:FF:001760">
    <property type="entry name" value="ATP-dependent RNA helicase"/>
    <property type="match status" value="1"/>
</dbReference>
<sequence>MMSQSQKFKGSANDFMNWFRGREFEKVVLPASKTCNSKQPPSEEYFLPPMAESVQQEQGKAYALHYQEEFLRDLELSIEQRVRRQTHTLHKTLNDDASASEGNAGGAQKANVFLHYDFSTRRRESTLPIFNVEKEILEKITNYQVVVIEGETGCGKSTQVPQFILDEAADKHQHCNIVVTQPRRIAAISLARRVCKERGWQLGKLVGYQVGLDTRKDADTRLLYVTTETLVQKLIQQRKLDAYTHIILDEVHERDQHTDFALLIIKKLMHTVSPSVKIILMSATINTSKFAQYFATPVLGTLLPAPVVSAGDETVYAVQTYYLDSLFNVCQKKHDVLPRLPTIDPDDPGVSEEMFKLAVEMVKCFDDLERQEHELSSKEFFKNRGAVLVFLPGLAEIEQLVNMLAKEASKYQWQLYPLHSTITKEEQQNVFLISPAGFRKIIISTNIAESSITVQDIRYVIDFCLTKVLTCDEITNYTSLKLAWTSKASCKQRAGRCGRVSSGRVYCLVPKPFYETLPDYSTPEMCHTPLSQVILKTKVLDMGEPHSILALALDPPDMGDICRTILILKQMGALSVTAGGCRSHLDGDMTYLGKVIVHLPIDPHLAKLIVMGHILGCLRECVIIAASLSLKSFHARPFQDELNAFLSKVSWAYGSFSDCLAVLNTYDVWQNMQSRGEFLLPGGKAEKEWAKHSYVQLGTLQDVHKLVEDLTDRLKRLKIVIQAHQSTPRKDQTLILKMCMAAAFFPHYYRRTVPEDYQREVCRELTGHDPFRTVILSGLPAATNIIYDQQIRNLFKECSQNLVISYEGAKAYIQFPNLDGSCVKEEHFQSIPGGCPTTMHLALKMRQVPRISQNLYITLISPEESERQLQGILGHSSGQNSPTQVLDYRSSKPPRQTLTNLSVRVTQPTSNSLKPPELPSARNHTWGAYVTHVVSAGHFWVISSDVSNINNLKYMEEIIMASVQEFSPVSLAVVTPGCVCLAPFTDVQGMQAYYRARVEDVFSSQDEKLKALVFFVDYGNTEIVDASDLRLLPRRLREVNMLAVECMLAEVKPVAKYSDGSWGPDATKWLQKYALNKSFTIQIYSVVSGMLRVNLLGKEGGRFISINQKLISLGFAVKAEEFYLSKQNHELRAIYSSETEAPDHDETITTSALSSCSFNHFRDHSACSTKVKLRGPDSPLLLRFVALTPSGSSKLVKVETSSVNSTALDLEPQNPHERLLVAGNVTLNPSGSTATLHNTTLMPSIPGILPICILLFCPVAEMRVNKTGTHYTGVLVGLGCDERTGHVIYPADDIEVAFDIDVTQEDLMLINKIRFLLNVVLEEAEYIPGATLISTQKNLRQLILRLLDEKRGYKEPEPYPFPYCWNKVSQEDLLYPEVGGALDDIEKSAFPLHRGICLRSHIMKSS</sequence>
<evidence type="ECO:0000256" key="3">
    <source>
        <dbReference type="ARBA" id="ARBA00012552"/>
    </source>
</evidence>
<dbReference type="EC" id="3.6.4.13" evidence="3"/>
<evidence type="ECO:0000256" key="14">
    <source>
        <dbReference type="ARBA" id="ARBA00023254"/>
    </source>
</evidence>
<dbReference type="SMART" id="SM00333">
    <property type="entry name" value="TUDOR"/>
    <property type="match status" value="1"/>
</dbReference>
<dbReference type="InterPro" id="IPR035437">
    <property type="entry name" value="SNase_OB-fold_sf"/>
</dbReference>
<evidence type="ECO:0000256" key="15">
    <source>
        <dbReference type="ARBA" id="ARBA00047984"/>
    </source>
</evidence>
<evidence type="ECO:0000259" key="18">
    <source>
        <dbReference type="PROSITE" id="PS50304"/>
    </source>
</evidence>
<evidence type="ECO:0000256" key="11">
    <source>
        <dbReference type="ARBA" id="ARBA00022840"/>
    </source>
</evidence>
<dbReference type="GO" id="GO:0051321">
    <property type="term" value="P:meiotic cell cycle"/>
    <property type="evidence" value="ECO:0007669"/>
    <property type="project" value="UniProtKB-KW"/>
</dbReference>
<dbReference type="SMART" id="SM00847">
    <property type="entry name" value="HA2"/>
    <property type="match status" value="1"/>
</dbReference>
<dbReference type="GO" id="GO:0005737">
    <property type="term" value="C:cytoplasm"/>
    <property type="evidence" value="ECO:0007669"/>
    <property type="project" value="UniProtKB-SubCell"/>
</dbReference>
<protein>
    <recommendedName>
        <fullName evidence="4">Probable ATP-dependent RNA helicase spindle-E</fullName>
        <ecNumber evidence="3">3.6.4.13</ecNumber>
    </recommendedName>
</protein>
<dbReference type="SMART" id="SM00490">
    <property type="entry name" value="HELICc"/>
    <property type="match status" value="1"/>
</dbReference>
<keyword evidence="12" id="KW-0744">Spermatogenesis</keyword>
<dbReference type="FunFam" id="3.40.50.300:FF:000946">
    <property type="entry name" value="putative ATP-dependent RNA helicase TDRD9"/>
    <property type="match status" value="1"/>
</dbReference>
<dbReference type="FunFam" id="1.20.120.1080:FF:000081">
    <property type="entry name" value="Tudor domain containing 9"/>
    <property type="match status" value="1"/>
</dbReference>
<dbReference type="Gene3D" id="2.30.30.140">
    <property type="match status" value="1"/>
</dbReference>
<dbReference type="InterPro" id="IPR001650">
    <property type="entry name" value="Helicase_C-like"/>
</dbReference>
<dbReference type="InterPro" id="IPR007502">
    <property type="entry name" value="Helicase-assoc_dom"/>
</dbReference>
<keyword evidence="9" id="KW-0378">Hydrolase</keyword>
<dbReference type="Gene3D" id="3.40.50.300">
    <property type="entry name" value="P-loop containing nucleotide triphosphate hydrolases"/>
    <property type="match status" value="2"/>
</dbReference>
<dbReference type="GO" id="GO:0031047">
    <property type="term" value="P:regulatory ncRNA-mediated gene silencing"/>
    <property type="evidence" value="ECO:0007669"/>
    <property type="project" value="UniProtKB-KW"/>
</dbReference>
<comment type="similarity">
    <text evidence="2">Belongs to the DEAD box helicase family. DEAH subfamily.</text>
</comment>